<gene>
    <name evidence="2" type="primary">AVEN_132875_1</name>
    <name evidence="2" type="ORF">TNIN_459471</name>
</gene>
<dbReference type="EMBL" id="BMAV01022472">
    <property type="protein sequence ID" value="GFY77473.1"/>
    <property type="molecule type" value="Genomic_DNA"/>
</dbReference>
<feature type="non-terminal residue" evidence="2">
    <location>
        <position position="201"/>
    </location>
</feature>
<keyword evidence="3" id="KW-1185">Reference proteome</keyword>
<feature type="region of interest" description="Disordered" evidence="1">
    <location>
        <begin position="95"/>
        <end position="129"/>
    </location>
</feature>
<proteinExistence type="predicted"/>
<reference evidence="2" key="1">
    <citation type="submission" date="2020-08" db="EMBL/GenBank/DDBJ databases">
        <title>Multicomponent nature underlies the extraordinary mechanical properties of spider dragline silk.</title>
        <authorList>
            <person name="Kono N."/>
            <person name="Nakamura H."/>
            <person name="Mori M."/>
            <person name="Yoshida Y."/>
            <person name="Ohtoshi R."/>
            <person name="Malay A.D."/>
            <person name="Moran D.A.P."/>
            <person name="Tomita M."/>
            <person name="Numata K."/>
            <person name="Arakawa K."/>
        </authorList>
    </citation>
    <scope>NUCLEOTIDE SEQUENCE</scope>
</reference>
<name>A0A8X6YUY1_9ARAC</name>
<dbReference type="AlphaFoldDB" id="A0A8X6YUY1"/>
<sequence>MWDETEVKKVVYFVPGFAGFAPVIPEQHYTSYRHDDHKERENYHYEGHRIPQRTGFPCVRLEVKPIHLESGDSEYQKCASCACVRDVRPAGLPSSEMWRGMDLENGNKGKKKYATSKPTEKHPKSKRYMGDNSGEMYSFYCHGKTNTRNCPHYEGHRHHCCSSKSEIEAPISVTISVAPRKPKGKFHIPSVHGSYDTERKK</sequence>
<organism evidence="2 3">
    <name type="scientific">Trichonephila inaurata madagascariensis</name>
    <dbReference type="NCBI Taxonomy" id="2747483"/>
    <lineage>
        <taxon>Eukaryota</taxon>
        <taxon>Metazoa</taxon>
        <taxon>Ecdysozoa</taxon>
        <taxon>Arthropoda</taxon>
        <taxon>Chelicerata</taxon>
        <taxon>Arachnida</taxon>
        <taxon>Araneae</taxon>
        <taxon>Araneomorphae</taxon>
        <taxon>Entelegynae</taxon>
        <taxon>Araneoidea</taxon>
        <taxon>Nephilidae</taxon>
        <taxon>Trichonephila</taxon>
        <taxon>Trichonephila inaurata</taxon>
    </lineage>
</organism>
<dbReference type="Proteomes" id="UP000886998">
    <property type="component" value="Unassembled WGS sequence"/>
</dbReference>
<evidence type="ECO:0000313" key="2">
    <source>
        <dbReference type="EMBL" id="GFY77473.1"/>
    </source>
</evidence>
<evidence type="ECO:0000256" key="1">
    <source>
        <dbReference type="SAM" id="MobiDB-lite"/>
    </source>
</evidence>
<dbReference type="OrthoDB" id="6437811at2759"/>
<accession>A0A8X6YUY1</accession>
<comment type="caution">
    <text evidence="2">The sequence shown here is derived from an EMBL/GenBank/DDBJ whole genome shotgun (WGS) entry which is preliminary data.</text>
</comment>
<evidence type="ECO:0000313" key="3">
    <source>
        <dbReference type="Proteomes" id="UP000886998"/>
    </source>
</evidence>
<protein>
    <submittedName>
        <fullName evidence="2">Uncharacterized protein</fullName>
    </submittedName>
</protein>